<dbReference type="Gene3D" id="3.40.630.10">
    <property type="entry name" value="Zn peptidases"/>
    <property type="match status" value="1"/>
</dbReference>
<evidence type="ECO:0000313" key="3">
    <source>
        <dbReference type="EMBL" id="MBB5296527.1"/>
    </source>
</evidence>
<organism evidence="3 4">
    <name type="scientific">Deinococcus metallilatus</name>
    <dbReference type="NCBI Taxonomy" id="1211322"/>
    <lineage>
        <taxon>Bacteria</taxon>
        <taxon>Thermotogati</taxon>
        <taxon>Deinococcota</taxon>
        <taxon>Deinococci</taxon>
        <taxon>Deinococcales</taxon>
        <taxon>Deinococcaceae</taxon>
        <taxon>Deinococcus</taxon>
    </lineage>
</organism>
<protein>
    <submittedName>
        <fullName evidence="3">Zn-dependent M28 family amino/carboxypeptidase</fullName>
    </submittedName>
</protein>
<name>A0ABR6MX54_9DEIO</name>
<dbReference type="SUPFAM" id="SSF53187">
    <property type="entry name" value="Zn-dependent exopeptidases"/>
    <property type="match status" value="1"/>
</dbReference>
<gene>
    <name evidence="3" type="ORF">HNQ10_003377</name>
</gene>
<dbReference type="EMBL" id="JACHFV010000012">
    <property type="protein sequence ID" value="MBB5296527.1"/>
    <property type="molecule type" value="Genomic_DNA"/>
</dbReference>
<dbReference type="Pfam" id="PF02225">
    <property type="entry name" value="PA"/>
    <property type="match status" value="1"/>
</dbReference>
<dbReference type="RefSeq" id="WP_241687131.1">
    <property type="nucleotide sequence ID" value="NZ_BSUI01000039.1"/>
</dbReference>
<dbReference type="InterPro" id="IPR007484">
    <property type="entry name" value="Peptidase_M28"/>
</dbReference>
<dbReference type="PANTHER" id="PTHR12147">
    <property type="entry name" value="METALLOPEPTIDASE M28 FAMILY MEMBER"/>
    <property type="match status" value="1"/>
</dbReference>
<dbReference type="InterPro" id="IPR003137">
    <property type="entry name" value="PA_domain"/>
</dbReference>
<evidence type="ECO:0000259" key="1">
    <source>
        <dbReference type="Pfam" id="PF02225"/>
    </source>
</evidence>
<proteinExistence type="predicted"/>
<evidence type="ECO:0000259" key="2">
    <source>
        <dbReference type="Pfam" id="PF04389"/>
    </source>
</evidence>
<feature type="domain" description="Peptidase M28" evidence="2">
    <location>
        <begin position="102"/>
        <end position="269"/>
    </location>
</feature>
<accession>A0ABR6MX54</accession>
<dbReference type="InterPro" id="IPR046450">
    <property type="entry name" value="PA_dom_sf"/>
</dbReference>
<dbReference type="PANTHER" id="PTHR12147:SF26">
    <property type="entry name" value="PEPTIDASE M28 DOMAIN-CONTAINING PROTEIN"/>
    <property type="match status" value="1"/>
</dbReference>
<dbReference type="Gene3D" id="3.50.30.30">
    <property type="match status" value="1"/>
</dbReference>
<evidence type="ECO:0000313" key="4">
    <source>
        <dbReference type="Proteomes" id="UP000536909"/>
    </source>
</evidence>
<comment type="caution">
    <text evidence="3">The sequence shown here is derived from an EMBL/GenBank/DDBJ whole genome shotgun (WGS) entry which is preliminary data.</text>
</comment>
<feature type="domain" description="PA" evidence="1">
    <location>
        <begin position="9"/>
        <end position="80"/>
    </location>
</feature>
<dbReference type="Proteomes" id="UP000536909">
    <property type="component" value="Unassembled WGS sequence"/>
</dbReference>
<dbReference type="Pfam" id="PF04389">
    <property type="entry name" value="Peptidase_M28"/>
    <property type="match status" value="1"/>
</dbReference>
<sequence length="286" mass="29650">MILVPGVGTAEDFQKVDARGKVAVVNRGQIPFGQKARNALTAGAAGLIVVNNEAGDLHGTLGERTVLPVLAVTPAVGAALREGQPVTLRVRVHEGEVRGVNVVAFKSGVTQPDWLFGGHLDSVTGAPGANDNLSGSVAVLELARRAVNTPIAARSSFVLFDGEEDGLRGSRVFVKDHPGVVQHLKAMFNFDMVGVNVMPLAVGGDSELVKAARQAVPTLGTFRAGGDSDHAPFSQAGVPVLFFHRGLDEHYHQPGDTLADPALIRGAVDTALKAVDAVLSVASAGK</sequence>
<keyword evidence="4" id="KW-1185">Reference proteome</keyword>
<dbReference type="SUPFAM" id="SSF52025">
    <property type="entry name" value="PA domain"/>
    <property type="match status" value="1"/>
</dbReference>
<reference evidence="3 4" key="1">
    <citation type="submission" date="2020-08" db="EMBL/GenBank/DDBJ databases">
        <title>Genomic Encyclopedia of Type Strains, Phase IV (KMG-IV): sequencing the most valuable type-strain genomes for metagenomic binning, comparative biology and taxonomic classification.</title>
        <authorList>
            <person name="Goeker M."/>
        </authorList>
    </citation>
    <scope>NUCLEOTIDE SEQUENCE [LARGE SCALE GENOMIC DNA]</scope>
    <source>
        <strain evidence="3 4">DSM 105434</strain>
    </source>
</reference>
<dbReference type="InterPro" id="IPR045175">
    <property type="entry name" value="M28_fam"/>
</dbReference>